<dbReference type="InterPro" id="IPR013786">
    <property type="entry name" value="AcylCoA_DH/ox_N"/>
</dbReference>
<accession>A0ABW0ZHE5</accession>
<dbReference type="Gene3D" id="1.20.140.10">
    <property type="entry name" value="Butyryl-CoA Dehydrogenase, subunit A, domain 3"/>
    <property type="match status" value="1"/>
</dbReference>
<dbReference type="InterPro" id="IPR009075">
    <property type="entry name" value="AcylCo_DH/oxidase_C"/>
</dbReference>
<evidence type="ECO:0000256" key="7">
    <source>
        <dbReference type="RuleBase" id="RU362125"/>
    </source>
</evidence>
<dbReference type="InterPro" id="IPR046373">
    <property type="entry name" value="Acyl-CoA_Oxase/DH_mid-dom_sf"/>
</dbReference>
<dbReference type="InterPro" id="IPR009100">
    <property type="entry name" value="AcylCoA_DH/oxidase_NM_dom_sf"/>
</dbReference>
<sequence length="420" mass="46028">MTGSAMYPAYPAPSPEAVGLFDEMRRFLAEEVLPAEEAYDRHREEAGADDHTVPPVMEELKTKARQRGLWNLFLPSESGLTQLEYATIAELSGWSIEIAPEAINCQAPDTGNMELLHLVGTPEQQDRWLKPLLAGEIRSAFAMTEPAVASSDATNIETRIERDGDEYVINGRKWWISGAADPRCKVLVVMGKTDPEAATHRQQSMVIVPVDTPGVEVKRSYPVFGRQDQHGHCVIEFTDARVPVRNLLGEEGGGFAAAQMRLGPGRIHHVMRALGAGERALAMMVDRAKVRTAFGGVLAEQSSVREKIAESRIELEQARALCHRAAFVVDSEGNKAARHLIAAAKVAVPRAVLSVIDRAIQVHGAAGVSDATVLATLYGWHRAMRIFDGPDEAHLTTLGRAELGREPMFDLPLSIHNQFR</sequence>
<feature type="domain" description="Acyl-CoA oxidase/dehydrogenase middle" evidence="9">
    <location>
        <begin position="140"/>
        <end position="239"/>
    </location>
</feature>
<evidence type="ECO:0000256" key="5">
    <source>
        <dbReference type="ARBA" id="ARBA00022827"/>
    </source>
</evidence>
<evidence type="ECO:0000256" key="4">
    <source>
        <dbReference type="ARBA" id="ARBA00022630"/>
    </source>
</evidence>
<dbReference type="RefSeq" id="WP_240769696.1">
    <property type="nucleotide sequence ID" value="NZ_JBHSNS010000003.1"/>
</dbReference>
<evidence type="ECO:0000259" key="9">
    <source>
        <dbReference type="Pfam" id="PF02770"/>
    </source>
</evidence>
<dbReference type="Gene3D" id="1.10.540.10">
    <property type="entry name" value="Acyl-CoA dehydrogenase/oxidase, N-terminal domain"/>
    <property type="match status" value="1"/>
</dbReference>
<evidence type="ECO:0000313" key="12">
    <source>
        <dbReference type="Proteomes" id="UP001596072"/>
    </source>
</evidence>
<dbReference type="InterPro" id="IPR036250">
    <property type="entry name" value="AcylCo_DH-like_C"/>
</dbReference>
<dbReference type="Pfam" id="PF00441">
    <property type="entry name" value="Acyl-CoA_dh_1"/>
    <property type="match status" value="1"/>
</dbReference>
<gene>
    <name evidence="11" type="ORF">ACFPQB_08960</name>
</gene>
<keyword evidence="12" id="KW-1185">Reference proteome</keyword>
<proteinExistence type="inferred from homology"/>
<dbReference type="Pfam" id="PF02770">
    <property type="entry name" value="Acyl-CoA_dh_M"/>
    <property type="match status" value="1"/>
</dbReference>
<dbReference type="SUPFAM" id="SSF56645">
    <property type="entry name" value="Acyl-CoA dehydrogenase NM domain-like"/>
    <property type="match status" value="1"/>
</dbReference>
<keyword evidence="4 7" id="KW-0285">Flavoprotein</keyword>
<evidence type="ECO:0000256" key="6">
    <source>
        <dbReference type="ARBA" id="ARBA00023002"/>
    </source>
</evidence>
<name>A0ABW0ZHE5_9ACTN</name>
<dbReference type="PANTHER" id="PTHR48083">
    <property type="entry name" value="MEDIUM-CHAIN SPECIFIC ACYL-COA DEHYDROGENASE, MITOCHONDRIAL-RELATED"/>
    <property type="match status" value="1"/>
</dbReference>
<feature type="domain" description="Acyl-CoA dehydrogenase/oxidase N-terminal" evidence="10">
    <location>
        <begin position="18"/>
        <end position="136"/>
    </location>
</feature>
<organism evidence="11 12">
    <name type="scientific">Nocardioides vastitatis</name>
    <dbReference type="NCBI Taxonomy" id="2568655"/>
    <lineage>
        <taxon>Bacteria</taxon>
        <taxon>Bacillati</taxon>
        <taxon>Actinomycetota</taxon>
        <taxon>Actinomycetes</taxon>
        <taxon>Propionibacteriales</taxon>
        <taxon>Nocardioidaceae</taxon>
        <taxon>Nocardioides</taxon>
    </lineage>
</organism>
<evidence type="ECO:0000313" key="11">
    <source>
        <dbReference type="EMBL" id="MFC5729049.1"/>
    </source>
</evidence>
<dbReference type="Gene3D" id="2.40.110.10">
    <property type="entry name" value="Butyryl-CoA Dehydrogenase, subunit A, domain 2"/>
    <property type="match status" value="1"/>
</dbReference>
<protein>
    <submittedName>
        <fullName evidence="11">Acyl-CoA dehydrogenase family protein</fullName>
    </submittedName>
</protein>
<dbReference type="EMBL" id="JBHSNS010000003">
    <property type="protein sequence ID" value="MFC5729049.1"/>
    <property type="molecule type" value="Genomic_DNA"/>
</dbReference>
<feature type="domain" description="Acyl-CoA dehydrogenase/oxidase C-terminal" evidence="8">
    <location>
        <begin position="252"/>
        <end position="401"/>
    </location>
</feature>
<reference evidence="12" key="1">
    <citation type="journal article" date="2019" name="Int. J. Syst. Evol. Microbiol.">
        <title>The Global Catalogue of Microorganisms (GCM) 10K type strain sequencing project: providing services to taxonomists for standard genome sequencing and annotation.</title>
        <authorList>
            <consortium name="The Broad Institute Genomics Platform"/>
            <consortium name="The Broad Institute Genome Sequencing Center for Infectious Disease"/>
            <person name="Wu L."/>
            <person name="Ma J."/>
        </authorList>
    </citation>
    <scope>NUCLEOTIDE SEQUENCE [LARGE SCALE GENOMIC DNA]</scope>
    <source>
        <strain evidence="12">YIM 94188</strain>
    </source>
</reference>
<keyword evidence="5 7" id="KW-0274">FAD</keyword>
<dbReference type="Pfam" id="PF02771">
    <property type="entry name" value="Acyl-CoA_dh_N"/>
    <property type="match status" value="1"/>
</dbReference>
<comment type="caution">
    <text evidence="11">The sequence shown here is derived from an EMBL/GenBank/DDBJ whole genome shotgun (WGS) entry which is preliminary data.</text>
</comment>
<comment type="subunit">
    <text evidence="3">Homodimer.</text>
</comment>
<evidence type="ECO:0000259" key="8">
    <source>
        <dbReference type="Pfam" id="PF00441"/>
    </source>
</evidence>
<dbReference type="InterPro" id="IPR050741">
    <property type="entry name" value="Acyl-CoA_dehydrogenase"/>
</dbReference>
<dbReference type="PANTHER" id="PTHR48083:SF13">
    <property type="entry name" value="ACYL-COA DEHYDROGENASE FAMILY MEMBER 11"/>
    <property type="match status" value="1"/>
</dbReference>
<evidence type="ECO:0000256" key="1">
    <source>
        <dbReference type="ARBA" id="ARBA00001974"/>
    </source>
</evidence>
<dbReference type="Proteomes" id="UP001596072">
    <property type="component" value="Unassembled WGS sequence"/>
</dbReference>
<comment type="cofactor">
    <cofactor evidence="1 7">
        <name>FAD</name>
        <dbReference type="ChEBI" id="CHEBI:57692"/>
    </cofactor>
</comment>
<evidence type="ECO:0000259" key="10">
    <source>
        <dbReference type="Pfam" id="PF02771"/>
    </source>
</evidence>
<evidence type="ECO:0000256" key="2">
    <source>
        <dbReference type="ARBA" id="ARBA00009347"/>
    </source>
</evidence>
<evidence type="ECO:0000256" key="3">
    <source>
        <dbReference type="ARBA" id="ARBA00011738"/>
    </source>
</evidence>
<dbReference type="InterPro" id="IPR006091">
    <property type="entry name" value="Acyl-CoA_Oxase/DH_mid-dom"/>
</dbReference>
<dbReference type="SUPFAM" id="SSF47203">
    <property type="entry name" value="Acyl-CoA dehydrogenase C-terminal domain-like"/>
    <property type="match status" value="1"/>
</dbReference>
<dbReference type="InterPro" id="IPR037069">
    <property type="entry name" value="AcylCoA_DH/ox_N_sf"/>
</dbReference>
<comment type="similarity">
    <text evidence="2 7">Belongs to the acyl-CoA dehydrogenase family.</text>
</comment>
<keyword evidence="6 7" id="KW-0560">Oxidoreductase</keyword>